<evidence type="ECO:0000256" key="1">
    <source>
        <dbReference type="SAM" id="MobiDB-lite"/>
    </source>
</evidence>
<proteinExistence type="predicted"/>
<evidence type="ECO:0000313" key="2">
    <source>
        <dbReference type="EMBL" id="WUS58782.1"/>
    </source>
</evidence>
<name>A0ABZ1WDC3_9ACTN</name>
<feature type="compositionally biased region" description="Low complexity" evidence="1">
    <location>
        <begin position="261"/>
        <end position="271"/>
    </location>
</feature>
<evidence type="ECO:0000313" key="3">
    <source>
        <dbReference type="Proteomes" id="UP001432014"/>
    </source>
</evidence>
<gene>
    <name evidence="2" type="ORF">OG469_26710</name>
</gene>
<keyword evidence="3" id="KW-1185">Reference proteome</keyword>
<dbReference type="EMBL" id="CP108482">
    <property type="protein sequence ID" value="WUS58782.1"/>
    <property type="molecule type" value="Genomic_DNA"/>
</dbReference>
<dbReference type="Proteomes" id="UP001432014">
    <property type="component" value="Chromosome"/>
</dbReference>
<dbReference type="RefSeq" id="WP_329611520.1">
    <property type="nucleotide sequence ID" value="NZ_CP108482.1"/>
</dbReference>
<feature type="region of interest" description="Disordered" evidence="1">
    <location>
        <begin position="1"/>
        <end position="475"/>
    </location>
</feature>
<accession>A0ABZ1WDC3</accession>
<feature type="compositionally biased region" description="Low complexity" evidence="1">
    <location>
        <begin position="344"/>
        <end position="358"/>
    </location>
</feature>
<organism evidence="2 3">
    <name type="scientific">Kitasatospora herbaricolor</name>
    <dbReference type="NCBI Taxonomy" id="68217"/>
    <lineage>
        <taxon>Bacteria</taxon>
        <taxon>Bacillati</taxon>
        <taxon>Actinomycetota</taxon>
        <taxon>Actinomycetes</taxon>
        <taxon>Kitasatosporales</taxon>
        <taxon>Streptomycetaceae</taxon>
        <taxon>Kitasatospora</taxon>
    </lineage>
</organism>
<feature type="compositionally biased region" description="Low complexity" evidence="1">
    <location>
        <begin position="378"/>
        <end position="394"/>
    </location>
</feature>
<feature type="compositionally biased region" description="Low complexity" evidence="1">
    <location>
        <begin position="104"/>
        <end position="118"/>
    </location>
</feature>
<feature type="compositionally biased region" description="Basic residues" evidence="1">
    <location>
        <begin position="189"/>
        <end position="201"/>
    </location>
</feature>
<reference evidence="2 3" key="1">
    <citation type="submission" date="2022-10" db="EMBL/GenBank/DDBJ databases">
        <title>The complete genomes of actinobacterial strains from the NBC collection.</title>
        <authorList>
            <person name="Joergensen T.S."/>
            <person name="Alvarez Arevalo M."/>
            <person name="Sterndorff E.B."/>
            <person name="Faurdal D."/>
            <person name="Vuksanovic O."/>
            <person name="Mourched A.-S."/>
            <person name="Charusanti P."/>
            <person name="Shaw S."/>
            <person name="Blin K."/>
            <person name="Weber T."/>
        </authorList>
    </citation>
    <scope>NUCLEOTIDE SEQUENCE [LARGE SCALE GENOMIC DNA]</scope>
    <source>
        <strain evidence="2 3">NBC_01247</strain>
    </source>
</reference>
<protein>
    <submittedName>
        <fullName evidence="2">Uncharacterized protein</fullName>
    </submittedName>
</protein>
<feature type="compositionally biased region" description="Basic and acidic residues" evidence="1">
    <location>
        <begin position="317"/>
        <end position="340"/>
    </location>
</feature>
<sequence>MRRRAEPGHLAGVGPVLDARQVGGQQPGGVLQGPAERLGEGTVGGPQIGAPQPERGQWPDAAGPPDGERGQFGGASAARHADQHGDGGLRFLPDQPVRPVDPVGGQVRDGARAGARRGQLGGGQPEHAAEVERPPVAGHPGRVAGEQRGQRGVGRVRDDGEGRPGVLLGRVGAPQRGGEDAEDGAAARVQHRGARRRRAVRLRQIEQQGSPDHLESAAPGVHRGGAAEHPAGERGGPLLPAGERQHGDRPAGRRGRGAGPAGQARHGARAAGLGGGDRQRGQRQPADRGGAQQRESGGGQRQDAVRPEHPGLAAGEVQDHPVEAGHHLVRGEDGALRVGDEAEAAQAAVQVVDPQQGPSRLRGRSAAPATRHARRPSRWAVRAPERPVPAVVPGRPEPARRRARATPYAPFTTPVHLARSPVRVSAPLPAGRQRRTGPGNAGSPYADGTRVRAFQGEQAAGRPPRQPTKTATGRA</sequence>
<feature type="compositionally biased region" description="Low complexity" evidence="1">
    <location>
        <begin position="282"/>
        <end position="294"/>
    </location>
</feature>